<feature type="compositionally biased region" description="Basic and acidic residues" evidence="1">
    <location>
        <begin position="264"/>
        <end position="280"/>
    </location>
</feature>
<feature type="region of interest" description="Disordered" evidence="1">
    <location>
        <begin position="251"/>
        <end position="280"/>
    </location>
</feature>
<keyword evidence="3" id="KW-1185">Reference proteome</keyword>
<dbReference type="Proteomes" id="UP000823674">
    <property type="component" value="Chromosome A09"/>
</dbReference>
<dbReference type="EMBL" id="JADBGQ010000008">
    <property type="protein sequence ID" value="KAG5384653.1"/>
    <property type="molecule type" value="Genomic_DNA"/>
</dbReference>
<organism evidence="2 3">
    <name type="scientific">Brassica rapa subsp. trilocularis</name>
    <dbReference type="NCBI Taxonomy" id="1813537"/>
    <lineage>
        <taxon>Eukaryota</taxon>
        <taxon>Viridiplantae</taxon>
        <taxon>Streptophyta</taxon>
        <taxon>Embryophyta</taxon>
        <taxon>Tracheophyta</taxon>
        <taxon>Spermatophyta</taxon>
        <taxon>Magnoliopsida</taxon>
        <taxon>eudicotyledons</taxon>
        <taxon>Gunneridae</taxon>
        <taxon>Pentapetalae</taxon>
        <taxon>rosids</taxon>
        <taxon>malvids</taxon>
        <taxon>Brassicales</taxon>
        <taxon>Brassicaceae</taxon>
        <taxon>Brassiceae</taxon>
        <taxon>Brassica</taxon>
    </lineage>
</organism>
<protein>
    <submittedName>
        <fullName evidence="2">Uncharacterized protein</fullName>
    </submittedName>
</protein>
<reference evidence="2 3" key="1">
    <citation type="submission" date="2021-03" db="EMBL/GenBank/DDBJ databases">
        <authorList>
            <person name="King G.J."/>
            <person name="Bancroft I."/>
            <person name="Baten A."/>
            <person name="Bloomfield J."/>
            <person name="Borpatragohain P."/>
            <person name="He Z."/>
            <person name="Irish N."/>
            <person name="Irwin J."/>
            <person name="Liu K."/>
            <person name="Mauleon R.P."/>
            <person name="Moore J."/>
            <person name="Morris R."/>
            <person name="Ostergaard L."/>
            <person name="Wang B."/>
            <person name="Wells R."/>
        </authorList>
    </citation>
    <scope>NUCLEOTIDE SEQUENCE [LARGE SCALE GENOMIC DNA]</scope>
    <source>
        <strain evidence="2">R-o-18</strain>
        <tissue evidence="2">Leaf</tissue>
    </source>
</reference>
<accession>A0ABQ7LDR1</accession>
<evidence type="ECO:0000313" key="2">
    <source>
        <dbReference type="EMBL" id="KAG5384653.1"/>
    </source>
</evidence>
<proteinExistence type="predicted"/>
<comment type="caution">
    <text evidence="2">The sequence shown here is derived from an EMBL/GenBank/DDBJ whole genome shotgun (WGS) entry which is preliminary data.</text>
</comment>
<gene>
    <name evidence="2" type="primary">A09g511070.1_BraROA</name>
    <name evidence="2" type="ORF">IGI04_036123</name>
</gene>
<evidence type="ECO:0000256" key="1">
    <source>
        <dbReference type="SAM" id="MobiDB-lite"/>
    </source>
</evidence>
<sequence>DDAAAMFRSLLNSDDKTQSVMVVITVNTNIFGDNLYLISILAIKFYFDTDLPAIKEFTTRLQLILTWEVLQEKFSSVLILWKRSKKNEHVSIQDLHPFIFISNEQTQADFICKLGLSRSSTKLAGRSSHGPDAAVSRTNLALLSVTTKMFLPMIPGATFVVFDGEMTKLTKQHGTALALEEINGGGGGNYQDVLKSLLARSTFFRAVLHHTISPELPYLHSSCFINQTPVIEVEGRQPTTSVSNTVAAAKIEIGGDESSPPGFEGKEKSCKRPEDDQYLI</sequence>
<feature type="non-terminal residue" evidence="2">
    <location>
        <position position="1"/>
    </location>
</feature>
<name>A0ABQ7LDR1_BRACM</name>
<evidence type="ECO:0000313" key="3">
    <source>
        <dbReference type="Proteomes" id="UP000823674"/>
    </source>
</evidence>